<feature type="chain" id="PRO_5003393453" description="Lipoprotein" evidence="1">
    <location>
        <begin position="22"/>
        <end position="208"/>
    </location>
</feature>
<evidence type="ECO:0000313" key="3">
    <source>
        <dbReference type="Proteomes" id="UP000004349"/>
    </source>
</evidence>
<proteinExistence type="predicted"/>
<dbReference type="AlphaFoldDB" id="F9RQ15"/>
<evidence type="ECO:0008006" key="4">
    <source>
        <dbReference type="Google" id="ProtNLM"/>
    </source>
</evidence>
<evidence type="ECO:0000256" key="1">
    <source>
        <dbReference type="SAM" id="SignalP"/>
    </source>
</evidence>
<gene>
    <name evidence="2" type="ORF">VIS19158_11273</name>
</gene>
<dbReference type="EMBL" id="AFWE01000156">
    <property type="protein sequence ID" value="EGU34617.1"/>
    <property type="molecule type" value="Genomic_DNA"/>
</dbReference>
<comment type="caution">
    <text evidence="2">The sequence shown here is derived from an EMBL/GenBank/DDBJ whole genome shotgun (WGS) entry which is preliminary data.</text>
</comment>
<accession>F9RQ15</accession>
<reference evidence="2 3" key="1">
    <citation type="journal article" date="2012" name="Int. J. Syst. Evol. Microbiol.">
        <title>Vibrio caribbeanicus sp. nov., isolated from the marine sponge Scleritoderma cyanea.</title>
        <authorList>
            <person name="Hoffmann M."/>
            <person name="Monday S.R."/>
            <person name="Allard M.W."/>
            <person name="Strain E.A."/>
            <person name="Whittaker P."/>
            <person name="Naum M."/>
            <person name="McCarthy P.J."/>
            <person name="Lopez J.V."/>
            <person name="Fischer M."/>
            <person name="Brown E.W."/>
        </authorList>
    </citation>
    <scope>NUCLEOTIDE SEQUENCE [LARGE SCALE GENOMIC DNA]</scope>
    <source>
        <strain evidence="2 3">LMG 19158</strain>
    </source>
</reference>
<protein>
    <recommendedName>
        <fullName evidence="4">Lipoprotein</fullName>
    </recommendedName>
</protein>
<dbReference type="Proteomes" id="UP000004349">
    <property type="component" value="Unassembled WGS sequence"/>
</dbReference>
<dbReference type="RefSeq" id="WP_005596293.1">
    <property type="nucleotide sequence ID" value="NZ_AFWE01000156.1"/>
</dbReference>
<keyword evidence="1" id="KW-0732">Signal</keyword>
<organism evidence="2 3">
    <name type="scientific">Vibrio scophthalmi LMG 19158</name>
    <dbReference type="NCBI Taxonomy" id="870967"/>
    <lineage>
        <taxon>Bacteria</taxon>
        <taxon>Pseudomonadati</taxon>
        <taxon>Pseudomonadota</taxon>
        <taxon>Gammaproteobacteria</taxon>
        <taxon>Vibrionales</taxon>
        <taxon>Vibrionaceae</taxon>
        <taxon>Vibrio</taxon>
    </lineage>
</organism>
<evidence type="ECO:0000313" key="2">
    <source>
        <dbReference type="EMBL" id="EGU34617.1"/>
    </source>
</evidence>
<name>F9RQ15_9VIBR</name>
<feature type="signal peptide" evidence="1">
    <location>
        <begin position="1"/>
        <end position="21"/>
    </location>
</feature>
<sequence>MTKLKLIFSLFALLLNGCAVFDGNEIPHTNLDYLKQDSFIPTLSYNVHANTDLVTLSESSETVHGVVEGELLNVLESSQYFRRISRVDSTADIFMNITITNSGSPIAVIPAFITGATLYIIPSWATDTFEVQANVISNNGLNKTYKFKDSTILVQWLPMAIFYPFNNFDTVPAVRKNIYRTLLKEMKNDGFFDRKTDVIECSKSGEKS</sequence>